<feature type="compositionally biased region" description="Basic and acidic residues" evidence="1">
    <location>
        <begin position="177"/>
        <end position="187"/>
    </location>
</feature>
<dbReference type="Proteomes" id="UP001146793">
    <property type="component" value="Unassembled WGS sequence"/>
</dbReference>
<proteinExistence type="predicted"/>
<evidence type="ECO:0000256" key="1">
    <source>
        <dbReference type="SAM" id="MobiDB-lite"/>
    </source>
</evidence>
<feature type="region of interest" description="Disordered" evidence="1">
    <location>
        <begin position="113"/>
        <end position="147"/>
    </location>
</feature>
<reference evidence="2" key="1">
    <citation type="submission" date="2022-08" db="EMBL/GenBank/DDBJ databases">
        <title>Novel sulphate-reducing endosymbionts in the free-living metamonad Anaeramoeba.</title>
        <authorList>
            <person name="Jerlstrom-Hultqvist J."/>
            <person name="Cepicka I."/>
            <person name="Gallot-Lavallee L."/>
            <person name="Salas-Leiva D."/>
            <person name="Curtis B.A."/>
            <person name="Zahonova K."/>
            <person name="Pipaliya S."/>
            <person name="Dacks J."/>
            <person name="Roger A.J."/>
        </authorList>
    </citation>
    <scope>NUCLEOTIDE SEQUENCE</scope>
    <source>
        <strain evidence="2">Busselton2</strain>
    </source>
</reference>
<feature type="compositionally biased region" description="Acidic residues" evidence="1">
    <location>
        <begin position="126"/>
        <end position="138"/>
    </location>
</feature>
<dbReference type="EMBL" id="JANTQA010000032">
    <property type="protein sequence ID" value="KAJ3439478.1"/>
    <property type="molecule type" value="Genomic_DNA"/>
</dbReference>
<dbReference type="AlphaFoldDB" id="A0AAV7ZBT0"/>
<gene>
    <name evidence="2" type="ORF">M0812_15510</name>
</gene>
<sequence>MQNSTKPFPNDLNPIFIDQTNWVLRDTIQIKKKLSKKHKKNVKCIWHGKNCSVINSRKYDPQKHGGRYDQRKENLGKQFYICKNCYNLWNSWNKFGNPQIETFEKRENNFEDPFEKDLTESSTNSDDSDYVNEKEEENQVNCGNLTHQPSFNEEEYRIYLLTQEANGKELRTKIFEDEREQEKEKEKKKARKRKKGENERQLEQMKKKFRHNEDQIIRQKSLENGNEPLKPTIYSELLTPHSNYLVDSKQMILLLNNLRCPCGRRKELEELKENYGSFSAILNCKNCPIKQYKDNKETFYFSNKIEGMGSRKGSDTKNKARFRTENGQRKIISSVLAGNFYENYREQMEMLGVYYLKKNAYYKTIDILIEQTNCLFQDHLKENRSKMDLNNLTICVDAGWSSRRNANECCFIVIDNKTKLLFDLIVVTRDNFSGASGNMEAEGARIFCSKHRDYINLVGVVKDGDTKLSKIFSSVWQRVKILKDRNHLLKNVRKNIEQNSKFRCVKKIKTTLTQWIRSKSETSWTSLELKIYIEISIFHYLNNHCCCEHQGKYTDRYKLPDLNIIDKNFLLEKKKKLQDLIEDYLKILKNNMKIVEDKLQIKKMKKEDKLYWMGVYDEIRLKKDFFFIKKLKLYQNNIEFVQESEIENRELYSLSPQLIELSDIINKLSDRSEEIFKSGSTNKCESFMNSRTKTKTLNINKGEFNGDIELFTEVDESNGIIGFVEEDLQKEDSYNENDIEEIEEILTSGRNIIPDLMDDDVFGISFDKRLPISFTENTLLFEIDREKNK</sequence>
<organism evidence="2 3">
    <name type="scientific">Anaeramoeba flamelloides</name>
    <dbReference type="NCBI Taxonomy" id="1746091"/>
    <lineage>
        <taxon>Eukaryota</taxon>
        <taxon>Metamonada</taxon>
        <taxon>Anaeramoebidae</taxon>
        <taxon>Anaeramoeba</taxon>
    </lineage>
</organism>
<protein>
    <submittedName>
        <fullName evidence="2">Uncharacterized protein</fullName>
    </submittedName>
</protein>
<accession>A0AAV7ZBT0</accession>
<evidence type="ECO:0000313" key="3">
    <source>
        <dbReference type="Proteomes" id="UP001146793"/>
    </source>
</evidence>
<evidence type="ECO:0000313" key="2">
    <source>
        <dbReference type="EMBL" id="KAJ3439478.1"/>
    </source>
</evidence>
<feature type="region of interest" description="Disordered" evidence="1">
    <location>
        <begin position="177"/>
        <end position="204"/>
    </location>
</feature>
<name>A0AAV7ZBT0_9EUKA</name>
<comment type="caution">
    <text evidence="2">The sequence shown here is derived from an EMBL/GenBank/DDBJ whole genome shotgun (WGS) entry which is preliminary data.</text>
</comment>